<feature type="compositionally biased region" description="Acidic residues" evidence="1">
    <location>
        <begin position="335"/>
        <end position="368"/>
    </location>
</feature>
<accession>A0ABS3D6Z2</accession>
<protein>
    <recommendedName>
        <fullName evidence="4">Lipoprotein</fullName>
    </recommendedName>
</protein>
<name>A0ABS3D6Z2_9BACT</name>
<evidence type="ECO:0000313" key="3">
    <source>
        <dbReference type="Proteomes" id="UP000664052"/>
    </source>
</evidence>
<feature type="compositionally biased region" description="Acidic residues" evidence="1">
    <location>
        <begin position="314"/>
        <end position="328"/>
    </location>
</feature>
<evidence type="ECO:0008006" key="4">
    <source>
        <dbReference type="Google" id="ProtNLM"/>
    </source>
</evidence>
<dbReference type="PROSITE" id="PS51257">
    <property type="entry name" value="PROKAR_LIPOPROTEIN"/>
    <property type="match status" value="1"/>
</dbReference>
<comment type="caution">
    <text evidence="2">The sequence shown here is derived from an EMBL/GenBank/DDBJ whole genome shotgun (WGS) entry which is preliminary data.</text>
</comment>
<dbReference type="Proteomes" id="UP000664052">
    <property type="component" value="Unassembled WGS sequence"/>
</dbReference>
<sequence length="368" mass="39251">MMRSDGWARLLCAWLVGSAVLWGAGCKKEQPQASAVPDAGGGARVQAGVPDAKPAAKEVKPLKFSGVTLKRTTPYTVDVTYTLTNVGTAQARGSSCLALLDEKGFVIHEGPLGSITVKGGTDDVFVDRAYVVEASWKEALTVLLYTARENHCLDDAFQAASEPLRLRPTGSPSSGDAPAPRRPGKPQPGELVLSDVDLRKSGEDNAYRLQYTVKNVSARRINADACFQGYGPDEDVSEDRASVLANPLRILSLAAGATETFTSTVDLVDAQRWDEVVALDVFLDARGCKTKPVAAPARVRFDMPKVVPVLGEETTGEDEGDSDEDAAELDAPAAPDEEATGMDSSDVYDPEEEFPPEPTPPDDEETPD</sequence>
<dbReference type="RefSeq" id="WP_207050287.1">
    <property type="nucleotide sequence ID" value="NZ_JAFIMU010000004.1"/>
</dbReference>
<keyword evidence="3" id="KW-1185">Reference proteome</keyword>
<evidence type="ECO:0000313" key="2">
    <source>
        <dbReference type="EMBL" id="MBN8227433.1"/>
    </source>
</evidence>
<feature type="region of interest" description="Disordered" evidence="1">
    <location>
        <begin position="163"/>
        <end position="191"/>
    </location>
</feature>
<dbReference type="EMBL" id="JAFIMU010000004">
    <property type="protein sequence ID" value="MBN8227433.1"/>
    <property type="molecule type" value="Genomic_DNA"/>
</dbReference>
<evidence type="ECO:0000256" key="1">
    <source>
        <dbReference type="SAM" id="MobiDB-lite"/>
    </source>
</evidence>
<gene>
    <name evidence="2" type="ORF">JYK02_07925</name>
</gene>
<feature type="region of interest" description="Disordered" evidence="1">
    <location>
        <begin position="311"/>
        <end position="368"/>
    </location>
</feature>
<organism evidence="2 3">
    <name type="scientific">Corallococcus macrosporus</name>
    <dbReference type="NCBI Taxonomy" id="35"/>
    <lineage>
        <taxon>Bacteria</taxon>
        <taxon>Pseudomonadati</taxon>
        <taxon>Myxococcota</taxon>
        <taxon>Myxococcia</taxon>
        <taxon>Myxococcales</taxon>
        <taxon>Cystobacterineae</taxon>
        <taxon>Myxococcaceae</taxon>
        <taxon>Corallococcus</taxon>
    </lineage>
</organism>
<proteinExistence type="predicted"/>
<reference evidence="2 3" key="1">
    <citation type="submission" date="2021-02" db="EMBL/GenBank/DDBJ databases">
        <title>De Novo genome assembly of isolated myxobacteria.</title>
        <authorList>
            <person name="Stevens D.C."/>
        </authorList>
    </citation>
    <scope>NUCLEOTIDE SEQUENCE [LARGE SCALE GENOMIC DNA]</scope>
    <source>
        <strain evidence="2 3">ATCC 29039</strain>
    </source>
</reference>